<dbReference type="GO" id="GO:0004672">
    <property type="term" value="F:protein kinase activity"/>
    <property type="evidence" value="ECO:0007669"/>
    <property type="project" value="InterPro"/>
</dbReference>
<reference evidence="2 3" key="1">
    <citation type="submission" date="2012-08" db="EMBL/GenBank/DDBJ databases">
        <title>Oryza genome evolution.</title>
        <authorList>
            <person name="Wing R.A."/>
        </authorList>
    </citation>
    <scope>NUCLEOTIDE SEQUENCE</scope>
</reference>
<organism evidence="2 3">
    <name type="scientific">Leersia perrieri</name>
    <dbReference type="NCBI Taxonomy" id="77586"/>
    <lineage>
        <taxon>Eukaryota</taxon>
        <taxon>Viridiplantae</taxon>
        <taxon>Streptophyta</taxon>
        <taxon>Embryophyta</taxon>
        <taxon>Tracheophyta</taxon>
        <taxon>Spermatophyta</taxon>
        <taxon>Magnoliopsida</taxon>
        <taxon>Liliopsida</taxon>
        <taxon>Poales</taxon>
        <taxon>Poaceae</taxon>
        <taxon>BOP clade</taxon>
        <taxon>Oryzoideae</taxon>
        <taxon>Oryzeae</taxon>
        <taxon>Oryzinae</taxon>
        <taxon>Leersia</taxon>
    </lineage>
</organism>
<reference evidence="2" key="3">
    <citation type="submission" date="2015-04" db="UniProtKB">
        <authorList>
            <consortium name="EnsemblPlants"/>
        </authorList>
    </citation>
    <scope>IDENTIFICATION</scope>
</reference>
<dbReference type="PROSITE" id="PS00108">
    <property type="entry name" value="PROTEIN_KINASE_ST"/>
    <property type="match status" value="1"/>
</dbReference>
<dbReference type="HOGENOM" id="CLU_000288_21_4_1"/>
<dbReference type="InterPro" id="IPR008271">
    <property type="entry name" value="Ser/Thr_kinase_AS"/>
</dbReference>
<dbReference type="EnsemblPlants" id="LPERR01G29850.1">
    <property type="protein sequence ID" value="LPERR01G29850.1"/>
    <property type="gene ID" value="LPERR01G29850"/>
</dbReference>
<dbReference type="Gene3D" id="1.10.510.10">
    <property type="entry name" value="Transferase(Phosphotransferase) domain 1"/>
    <property type="match status" value="1"/>
</dbReference>
<keyword evidence="3" id="KW-1185">Reference proteome</keyword>
<dbReference type="Gramene" id="LPERR01G29850.1">
    <property type="protein sequence ID" value="LPERR01G29850.1"/>
    <property type="gene ID" value="LPERR01G29850"/>
</dbReference>
<proteinExistence type="predicted"/>
<evidence type="ECO:0000313" key="2">
    <source>
        <dbReference type="EnsemblPlants" id="LPERR01G29850.1"/>
    </source>
</evidence>
<dbReference type="InterPro" id="IPR001245">
    <property type="entry name" value="Ser-Thr/Tyr_kinase_cat_dom"/>
</dbReference>
<dbReference type="Gene3D" id="3.30.200.20">
    <property type="entry name" value="Phosphorylase Kinase, domain 1"/>
    <property type="match status" value="1"/>
</dbReference>
<sequence>MVYHGILENGEEVAVKVLRETSIALSKDFLPEVQTLSKVHHKNLVAFVGYCQNKKCLALVYDFMPRGNLQEVLRGGLEYLHESCTPSIVHRDVKTANILLDENLVAIISDFGLSRTFTPTHTHISTVAAGTVGYLDPEYHATFQLTVKADVYSFGNVLLEIITRQLQVLVDPEPVHLPNWVRQKIAKGSIHDVVDSRLMDQYDATCVQSIIDLAMNCVENTSIDRPSMTDIVIKLKECLPADTGDKQLLSGSYKQKETIDTRHCKAVPAANFWSFN</sequence>
<protein>
    <recommendedName>
        <fullName evidence="1">Protein kinase domain-containing protein</fullName>
    </recommendedName>
</protein>
<dbReference type="SMART" id="SM00220">
    <property type="entry name" value="S_TKc"/>
    <property type="match status" value="1"/>
</dbReference>
<dbReference type="eggNOG" id="ENOG502QQCZ">
    <property type="taxonomic scope" value="Eukaryota"/>
</dbReference>
<dbReference type="PANTHER" id="PTHR45631">
    <property type="entry name" value="OS07G0107800 PROTEIN-RELATED"/>
    <property type="match status" value="1"/>
</dbReference>
<reference evidence="3" key="2">
    <citation type="submission" date="2013-12" db="EMBL/GenBank/DDBJ databases">
        <authorList>
            <person name="Yu Y."/>
            <person name="Lee S."/>
            <person name="de Baynast K."/>
            <person name="Wissotski M."/>
            <person name="Liu L."/>
            <person name="Talag J."/>
            <person name="Goicoechea J."/>
            <person name="Angelova A."/>
            <person name="Jetty R."/>
            <person name="Kudrna D."/>
            <person name="Golser W."/>
            <person name="Rivera L."/>
            <person name="Zhang J."/>
            <person name="Wing R."/>
        </authorList>
    </citation>
    <scope>NUCLEOTIDE SEQUENCE</scope>
</reference>
<dbReference type="Proteomes" id="UP000032180">
    <property type="component" value="Chromosome 1"/>
</dbReference>
<dbReference type="InterPro" id="IPR000719">
    <property type="entry name" value="Prot_kinase_dom"/>
</dbReference>
<dbReference type="Pfam" id="PF07714">
    <property type="entry name" value="PK_Tyr_Ser-Thr"/>
    <property type="match status" value="1"/>
</dbReference>
<dbReference type="GO" id="GO:0005524">
    <property type="term" value="F:ATP binding"/>
    <property type="evidence" value="ECO:0007669"/>
    <property type="project" value="InterPro"/>
</dbReference>
<dbReference type="InterPro" id="IPR011009">
    <property type="entry name" value="Kinase-like_dom_sf"/>
</dbReference>
<evidence type="ECO:0000259" key="1">
    <source>
        <dbReference type="PROSITE" id="PS50011"/>
    </source>
</evidence>
<feature type="domain" description="Protein kinase" evidence="1">
    <location>
        <begin position="1"/>
        <end position="239"/>
    </location>
</feature>
<dbReference type="PROSITE" id="PS50011">
    <property type="entry name" value="PROTEIN_KINASE_DOM"/>
    <property type="match status" value="1"/>
</dbReference>
<dbReference type="SUPFAM" id="SSF56112">
    <property type="entry name" value="Protein kinase-like (PK-like)"/>
    <property type="match status" value="1"/>
</dbReference>
<name>A0A0D9V6Y8_9ORYZ</name>
<accession>A0A0D9V6Y8</accession>
<dbReference type="PANTHER" id="PTHR45631:SF204">
    <property type="entry name" value="OS01G0810800 PROTEIN"/>
    <property type="match status" value="1"/>
</dbReference>
<evidence type="ECO:0000313" key="3">
    <source>
        <dbReference type="Proteomes" id="UP000032180"/>
    </source>
</evidence>
<dbReference type="STRING" id="77586.A0A0D9V6Y8"/>
<dbReference type="PIRSF" id="PIRSF000654">
    <property type="entry name" value="Integrin-linked_kinase"/>
    <property type="match status" value="1"/>
</dbReference>
<dbReference type="AlphaFoldDB" id="A0A0D9V6Y8"/>